<dbReference type="Proteomes" id="UP000264779">
    <property type="component" value="Unassembled WGS sequence"/>
</dbReference>
<feature type="domain" description="Carbohydrate kinase FGGY N-terminal" evidence="4">
    <location>
        <begin position="4"/>
        <end position="236"/>
    </location>
</feature>
<evidence type="ECO:0000256" key="2">
    <source>
        <dbReference type="ARBA" id="ARBA00022679"/>
    </source>
</evidence>
<dbReference type="PANTHER" id="PTHR43095:SF3">
    <property type="entry name" value="L-XYLULOSE_3-KETO-L-GULONATE KINASE"/>
    <property type="match status" value="1"/>
</dbReference>
<dbReference type="SUPFAM" id="SSF53067">
    <property type="entry name" value="Actin-like ATPase domain"/>
    <property type="match status" value="1"/>
</dbReference>
<comment type="caution">
    <text evidence="6">The sequence shown here is derived from an EMBL/GenBank/DDBJ whole genome shotgun (WGS) entry which is preliminary data.</text>
</comment>
<evidence type="ECO:0000313" key="7">
    <source>
        <dbReference type="Proteomes" id="UP000264779"/>
    </source>
</evidence>
<name>A0A358E3V5_9ALTE</name>
<proteinExistence type="inferred from homology"/>
<dbReference type="AlphaFoldDB" id="A0A358E3V5"/>
<keyword evidence="3 6" id="KW-0418">Kinase</keyword>
<evidence type="ECO:0000259" key="5">
    <source>
        <dbReference type="Pfam" id="PF21546"/>
    </source>
</evidence>
<comment type="similarity">
    <text evidence="1">Belongs to the FGGY kinase family.</text>
</comment>
<dbReference type="Gene3D" id="3.30.420.40">
    <property type="match status" value="2"/>
</dbReference>
<dbReference type="InterPro" id="IPR018484">
    <property type="entry name" value="FGGY_N"/>
</dbReference>
<gene>
    <name evidence="6" type="ORF">DEB45_18000</name>
</gene>
<accession>A0A358E3V5</accession>
<protein>
    <submittedName>
        <fullName evidence="6">L-fuculose kinase</fullName>
    </submittedName>
</protein>
<reference evidence="6 7" key="1">
    <citation type="journal article" date="2018" name="Nat. Biotechnol.">
        <title>A standardized bacterial taxonomy based on genome phylogeny substantially revises the tree of life.</title>
        <authorList>
            <person name="Parks D.H."/>
            <person name="Chuvochina M."/>
            <person name="Waite D.W."/>
            <person name="Rinke C."/>
            <person name="Skarshewski A."/>
            <person name="Chaumeil P.A."/>
            <person name="Hugenholtz P."/>
        </authorList>
    </citation>
    <scope>NUCLEOTIDE SEQUENCE [LARGE SCALE GENOMIC DNA]</scope>
    <source>
        <strain evidence="6">UBA11621</strain>
    </source>
</reference>
<dbReference type="InterPro" id="IPR049382">
    <property type="entry name" value="FGGY_C_2"/>
</dbReference>
<evidence type="ECO:0000259" key="4">
    <source>
        <dbReference type="Pfam" id="PF00370"/>
    </source>
</evidence>
<sequence length="454" mass="50317">MKAILDIGKTHVKLQLVDEKNHPHKSYQRKNTPLAGDYPHADIDGIWQWLVCTLQSSPYTRSIKGFIITTHGATAALVDASRSDNGLVMPVLDYEYQGIDECTSDYQLYRPKFAHTYSPELPAGLNLGKQLFWLQKRDPANFARATHILLYPQYWAWRLSGELAAEVTSLGCHTDMWCPDSQSYSSLVDRCQWIEKMPPLRDAWDCLGNVTEVVRELTGLPADCQVRVGLHDSNASFLRYLGKRTEAFTVISTGTWTILMQNQGNTDNLCASRDMLANVNIHGVPVCCARFMGGREYERICTNLGGDVSMAVNAEDIQFAIEQQWMVTPDFSEGNGPYGGATPVIKAPNPVPAPTALATLYCALLIDQRLTDLKAGGSVYIEGAFLKNPLLCALIAQLRPDQKVMLSSDNTGTVMGAAQLFSIDSPCDIELISCTASNFVGLEAYREQWYALIE</sequence>
<dbReference type="CDD" id="cd07772">
    <property type="entry name" value="ASKHA_NBD_FGGY_NaCK-like"/>
    <property type="match status" value="1"/>
</dbReference>
<evidence type="ECO:0000256" key="1">
    <source>
        <dbReference type="ARBA" id="ARBA00009156"/>
    </source>
</evidence>
<dbReference type="Pfam" id="PF21546">
    <property type="entry name" value="FGGY_C_2"/>
    <property type="match status" value="1"/>
</dbReference>
<dbReference type="InterPro" id="IPR043129">
    <property type="entry name" value="ATPase_NBD"/>
</dbReference>
<dbReference type="PANTHER" id="PTHR43095">
    <property type="entry name" value="SUGAR KINASE"/>
    <property type="match status" value="1"/>
</dbReference>
<dbReference type="GO" id="GO:0016301">
    <property type="term" value="F:kinase activity"/>
    <property type="evidence" value="ECO:0007669"/>
    <property type="project" value="UniProtKB-KW"/>
</dbReference>
<dbReference type="GO" id="GO:0005975">
    <property type="term" value="P:carbohydrate metabolic process"/>
    <property type="evidence" value="ECO:0007669"/>
    <property type="project" value="InterPro"/>
</dbReference>
<dbReference type="InterPro" id="IPR050406">
    <property type="entry name" value="FGGY_Carb_Kinase"/>
</dbReference>
<feature type="domain" description="Carbohydrate kinase FGGY C-terminal" evidence="5">
    <location>
        <begin position="246"/>
        <end position="422"/>
    </location>
</feature>
<keyword evidence="2" id="KW-0808">Transferase</keyword>
<dbReference type="EMBL" id="DONK01000277">
    <property type="protein sequence ID" value="HBU53148.1"/>
    <property type="molecule type" value="Genomic_DNA"/>
</dbReference>
<organism evidence="6 7">
    <name type="scientific">Alteromonas australica</name>
    <dbReference type="NCBI Taxonomy" id="589873"/>
    <lineage>
        <taxon>Bacteria</taxon>
        <taxon>Pseudomonadati</taxon>
        <taxon>Pseudomonadota</taxon>
        <taxon>Gammaproteobacteria</taxon>
        <taxon>Alteromonadales</taxon>
        <taxon>Alteromonadaceae</taxon>
        <taxon>Alteromonas/Salinimonas group</taxon>
        <taxon>Alteromonas</taxon>
    </lineage>
</organism>
<evidence type="ECO:0000256" key="3">
    <source>
        <dbReference type="ARBA" id="ARBA00022777"/>
    </source>
</evidence>
<evidence type="ECO:0000313" key="6">
    <source>
        <dbReference type="EMBL" id="HBU53148.1"/>
    </source>
</evidence>
<dbReference type="Pfam" id="PF00370">
    <property type="entry name" value="FGGY_N"/>
    <property type="match status" value="1"/>
</dbReference>